<dbReference type="PANTHER" id="PTHR43654">
    <property type="entry name" value="GLUTAMATE 5-KINASE"/>
    <property type="match status" value="1"/>
</dbReference>
<dbReference type="Pfam" id="PF01472">
    <property type="entry name" value="PUA"/>
    <property type="match status" value="1"/>
</dbReference>
<keyword evidence="2" id="KW-0028">Amino-acid biosynthesis</keyword>
<keyword evidence="5" id="KW-0547">Nucleotide-binding</keyword>
<dbReference type="InterPro" id="IPR005715">
    <property type="entry name" value="Glu_5kinase/COase_Synthase"/>
</dbReference>
<dbReference type="InterPro" id="IPR002478">
    <property type="entry name" value="PUA"/>
</dbReference>
<keyword evidence="7" id="KW-0067">ATP-binding</keyword>
<dbReference type="InterPro" id="IPR036974">
    <property type="entry name" value="PUA_sf"/>
</dbReference>
<evidence type="ECO:0000256" key="4">
    <source>
        <dbReference type="ARBA" id="ARBA00022679"/>
    </source>
</evidence>
<dbReference type="CDD" id="cd04242">
    <property type="entry name" value="AAK_G5K_ProB"/>
    <property type="match status" value="1"/>
</dbReference>
<feature type="domain" description="PUA" evidence="8">
    <location>
        <begin position="278"/>
        <end position="355"/>
    </location>
</feature>
<dbReference type="Proteomes" id="UP001515480">
    <property type="component" value="Unassembled WGS sequence"/>
</dbReference>
<evidence type="ECO:0000313" key="9">
    <source>
        <dbReference type="EMBL" id="KAL1508272.1"/>
    </source>
</evidence>
<dbReference type="InterPro" id="IPR015947">
    <property type="entry name" value="PUA-like_sf"/>
</dbReference>
<dbReference type="NCBIfam" id="TIGR01027">
    <property type="entry name" value="proB"/>
    <property type="match status" value="1"/>
</dbReference>
<dbReference type="InterPro" id="IPR001048">
    <property type="entry name" value="Asp/Glu/Uridylate_kinase"/>
</dbReference>
<dbReference type="InterPro" id="IPR001057">
    <property type="entry name" value="Glu/AcGlu_kinase"/>
</dbReference>
<evidence type="ECO:0000256" key="7">
    <source>
        <dbReference type="ARBA" id="ARBA00022840"/>
    </source>
</evidence>
<evidence type="ECO:0000256" key="6">
    <source>
        <dbReference type="ARBA" id="ARBA00022777"/>
    </source>
</evidence>
<dbReference type="InterPro" id="IPR036393">
    <property type="entry name" value="AceGlu_kinase-like_sf"/>
</dbReference>
<keyword evidence="10" id="KW-1185">Reference proteome</keyword>
<evidence type="ECO:0000256" key="3">
    <source>
        <dbReference type="ARBA" id="ARBA00022650"/>
    </source>
</evidence>
<protein>
    <recommendedName>
        <fullName evidence="8">PUA domain-containing protein</fullName>
    </recommendedName>
</protein>
<dbReference type="SUPFAM" id="SSF53633">
    <property type="entry name" value="Carbamate kinase-like"/>
    <property type="match status" value="1"/>
</dbReference>
<evidence type="ECO:0000313" key="10">
    <source>
        <dbReference type="Proteomes" id="UP001515480"/>
    </source>
</evidence>
<dbReference type="EMBL" id="JBGBPQ010000016">
    <property type="protein sequence ID" value="KAL1508272.1"/>
    <property type="molecule type" value="Genomic_DNA"/>
</dbReference>
<dbReference type="GO" id="GO:0005524">
    <property type="term" value="F:ATP binding"/>
    <property type="evidence" value="ECO:0007669"/>
    <property type="project" value="UniProtKB-KW"/>
</dbReference>
<dbReference type="SUPFAM" id="SSF88697">
    <property type="entry name" value="PUA domain-like"/>
    <property type="match status" value="1"/>
</dbReference>
<evidence type="ECO:0000256" key="2">
    <source>
        <dbReference type="ARBA" id="ARBA00022605"/>
    </source>
</evidence>
<comment type="caution">
    <text evidence="9">The sequence shown here is derived from an EMBL/GenBank/DDBJ whole genome shotgun (WGS) entry which is preliminary data.</text>
</comment>
<sequence length="368" mass="38066">MKIVIKVGTSSILRTGTDHLALSTLASLVETICALRSKGYDVVLVSSGAVGVGCQRLRVKSRPTALSELQAMAAIGQPHLMRHYDALFDALSQPIAQVLLTADCLGSRSGYLNAKATFDSLLALGVVPIVNENDTVAVNELRFGDNDTLSALVATLVGADHLFLATDVDALYSSNPSAPPQPGQPPPTPIHVVHDVLSVLGAAQGGGSQWGTGGMATKLRAAQLAGAAGIATTIVHAQKPHAIAAVLEGAKEVGTTFLPQSKVVRSHKRWLMALPVRGELHLDEGAAQAVRRGATLFAAGVVAGGVEAVKLLDADGVEIGRAVVNYTAEQTKQLAGLRSDEAAAALGYHGPEELVSRNNLALLSAADQ</sequence>
<dbReference type="HAMAP" id="MF_00456">
    <property type="entry name" value="ProB"/>
    <property type="match status" value="1"/>
</dbReference>
<evidence type="ECO:0000256" key="5">
    <source>
        <dbReference type="ARBA" id="ARBA00022741"/>
    </source>
</evidence>
<dbReference type="PROSITE" id="PS50890">
    <property type="entry name" value="PUA"/>
    <property type="match status" value="1"/>
</dbReference>
<dbReference type="GO" id="GO:0008652">
    <property type="term" value="P:amino acid biosynthetic process"/>
    <property type="evidence" value="ECO:0007669"/>
    <property type="project" value="UniProtKB-KW"/>
</dbReference>
<keyword evidence="1" id="KW-0963">Cytoplasm</keyword>
<dbReference type="PRINTS" id="PR00474">
    <property type="entry name" value="GLU5KINASE"/>
</dbReference>
<dbReference type="InterPro" id="IPR019797">
    <property type="entry name" value="Glutamate_5-kinase_CS"/>
</dbReference>
<reference evidence="9 10" key="1">
    <citation type="journal article" date="2024" name="Science">
        <title>Giant polyketide synthase enzymes in the biosynthesis of giant marine polyether toxins.</title>
        <authorList>
            <person name="Fallon T.R."/>
            <person name="Shende V.V."/>
            <person name="Wierzbicki I.H."/>
            <person name="Pendleton A.L."/>
            <person name="Watervoot N.F."/>
            <person name="Auber R.P."/>
            <person name="Gonzalez D.J."/>
            <person name="Wisecaver J.H."/>
            <person name="Moore B.S."/>
        </authorList>
    </citation>
    <scope>NUCLEOTIDE SEQUENCE [LARGE SCALE GENOMIC DNA]</scope>
    <source>
        <strain evidence="9 10">12B1</strain>
    </source>
</reference>
<dbReference type="Pfam" id="PF00696">
    <property type="entry name" value="AA_kinase"/>
    <property type="match status" value="1"/>
</dbReference>
<accession>A0AB34IYQ2</accession>
<keyword evidence="3" id="KW-0641">Proline biosynthesis</keyword>
<dbReference type="Gene3D" id="3.40.1160.10">
    <property type="entry name" value="Acetylglutamate kinase-like"/>
    <property type="match status" value="2"/>
</dbReference>
<dbReference type="FunFam" id="3.40.1160.10:FF:000018">
    <property type="entry name" value="Glutamate 5-kinase"/>
    <property type="match status" value="1"/>
</dbReference>
<dbReference type="GO" id="GO:0003723">
    <property type="term" value="F:RNA binding"/>
    <property type="evidence" value="ECO:0007669"/>
    <property type="project" value="InterPro"/>
</dbReference>
<dbReference type="InterPro" id="IPR041739">
    <property type="entry name" value="G5K_ProB"/>
</dbReference>
<dbReference type="PROSITE" id="PS00902">
    <property type="entry name" value="GLUTAMATE_5_KINASE"/>
    <property type="match status" value="1"/>
</dbReference>
<dbReference type="SMART" id="SM00359">
    <property type="entry name" value="PUA"/>
    <property type="match status" value="1"/>
</dbReference>
<gene>
    <name evidence="9" type="ORF">AB1Y20_004387</name>
</gene>
<keyword evidence="6" id="KW-0418">Kinase</keyword>
<dbReference type="GO" id="GO:0005829">
    <property type="term" value="C:cytosol"/>
    <property type="evidence" value="ECO:0007669"/>
    <property type="project" value="TreeGrafter"/>
</dbReference>
<dbReference type="CDD" id="cd21157">
    <property type="entry name" value="PUA_G5K"/>
    <property type="match status" value="1"/>
</dbReference>
<dbReference type="Gene3D" id="2.30.130.10">
    <property type="entry name" value="PUA domain"/>
    <property type="match status" value="1"/>
</dbReference>
<proteinExistence type="inferred from homology"/>
<dbReference type="InterPro" id="IPR011529">
    <property type="entry name" value="Glu_5kinase"/>
</dbReference>
<dbReference type="PANTHER" id="PTHR43654:SF3">
    <property type="entry name" value="GLUTAMATE 5-KINASE"/>
    <property type="match status" value="1"/>
</dbReference>
<dbReference type="GO" id="GO:0004349">
    <property type="term" value="F:glutamate 5-kinase activity"/>
    <property type="evidence" value="ECO:0007669"/>
    <property type="project" value="InterPro"/>
</dbReference>
<keyword evidence="4" id="KW-0808">Transferase</keyword>
<name>A0AB34IYQ2_PRYPA</name>
<evidence type="ECO:0000256" key="1">
    <source>
        <dbReference type="ARBA" id="ARBA00022490"/>
    </source>
</evidence>
<dbReference type="PIRSF" id="PIRSF000729">
    <property type="entry name" value="GK"/>
    <property type="match status" value="1"/>
</dbReference>
<evidence type="ECO:0000259" key="8">
    <source>
        <dbReference type="SMART" id="SM00359"/>
    </source>
</evidence>
<organism evidence="9 10">
    <name type="scientific">Prymnesium parvum</name>
    <name type="common">Toxic golden alga</name>
    <dbReference type="NCBI Taxonomy" id="97485"/>
    <lineage>
        <taxon>Eukaryota</taxon>
        <taxon>Haptista</taxon>
        <taxon>Haptophyta</taxon>
        <taxon>Prymnesiophyceae</taxon>
        <taxon>Prymnesiales</taxon>
        <taxon>Prymnesiaceae</taxon>
        <taxon>Prymnesium</taxon>
    </lineage>
</organism>
<dbReference type="AlphaFoldDB" id="A0AB34IYQ2"/>